<comment type="caution">
    <text evidence="1">The sequence shown here is derived from an EMBL/GenBank/DDBJ whole genome shotgun (WGS) entry which is preliminary data.</text>
</comment>
<organism evidence="1 2">
    <name type="scientific">Algimonas porphyrae</name>
    <dbReference type="NCBI Taxonomy" id="1128113"/>
    <lineage>
        <taxon>Bacteria</taxon>
        <taxon>Pseudomonadati</taxon>
        <taxon>Pseudomonadota</taxon>
        <taxon>Alphaproteobacteria</taxon>
        <taxon>Maricaulales</taxon>
        <taxon>Robiginitomaculaceae</taxon>
        <taxon>Algimonas</taxon>
    </lineage>
</organism>
<proteinExistence type="predicted"/>
<evidence type="ECO:0000313" key="1">
    <source>
        <dbReference type="EMBL" id="GLQ21773.1"/>
    </source>
</evidence>
<reference evidence="1" key="2">
    <citation type="submission" date="2023-01" db="EMBL/GenBank/DDBJ databases">
        <title>Draft genome sequence of Algimonas porphyrae strain NBRC 108216.</title>
        <authorList>
            <person name="Sun Q."/>
            <person name="Mori K."/>
        </authorList>
    </citation>
    <scope>NUCLEOTIDE SEQUENCE</scope>
    <source>
        <strain evidence="1">NBRC 108216</strain>
    </source>
</reference>
<dbReference type="RefSeq" id="WP_371398609.1">
    <property type="nucleotide sequence ID" value="NZ_CP163424.1"/>
</dbReference>
<dbReference type="Proteomes" id="UP001161390">
    <property type="component" value="Unassembled WGS sequence"/>
</dbReference>
<gene>
    <name evidence="1" type="ORF">GCM10007854_27280</name>
</gene>
<protein>
    <submittedName>
        <fullName evidence="1">Uncharacterized protein</fullName>
    </submittedName>
</protein>
<keyword evidence="2" id="KW-1185">Reference proteome</keyword>
<evidence type="ECO:0000313" key="2">
    <source>
        <dbReference type="Proteomes" id="UP001161390"/>
    </source>
</evidence>
<accession>A0ABQ5V4I4</accession>
<sequence>MVDDAVKFRRFGNDMAIIAVRAQGLPYASPESYSQFLKSAKAIPNRTGLVPGSFAWRGRNRPSALNCKLAFATSDSDYTDFGTKLLDGQDGVIVSRIFGAARRRTLLWRRRVEARSVQLLFASPQDKHLEWDHYTSRMITEIDKFDQVSEDFNPVGQLRLFQEISRYYKQSDVDRESASELIDFENLFEDIEYAGNVPLERQRTAATISDRSAWIFCIVRGSRKQRTSADNFFDDWRFRPVILSEVLGNEDEVSSDTFIDLAFVSERINSALDENSLLRFTRSLEHFAVHLKLLQHARNFVSDWWGPLLQSPSWIQKENASGNFLRAWQHFCLEIEPLWALGRNDKQIDPAVIMALDKATGLTTSWQDANRRLGNLLQLSTQVIGDGDPSIHLDASYGALG</sequence>
<name>A0ABQ5V4I4_9PROT</name>
<dbReference type="EMBL" id="BSNJ01000006">
    <property type="protein sequence ID" value="GLQ21773.1"/>
    <property type="molecule type" value="Genomic_DNA"/>
</dbReference>
<reference evidence="1" key="1">
    <citation type="journal article" date="2014" name="Int. J. Syst. Evol. Microbiol.">
        <title>Complete genome of a new Firmicutes species belonging to the dominant human colonic microbiota ('Ruminococcus bicirculans') reveals two chromosomes and a selective capacity to utilize plant glucans.</title>
        <authorList>
            <consortium name="NISC Comparative Sequencing Program"/>
            <person name="Wegmann U."/>
            <person name="Louis P."/>
            <person name="Goesmann A."/>
            <person name="Henrissat B."/>
            <person name="Duncan S.H."/>
            <person name="Flint H.J."/>
        </authorList>
    </citation>
    <scope>NUCLEOTIDE SEQUENCE</scope>
    <source>
        <strain evidence="1">NBRC 108216</strain>
    </source>
</reference>